<evidence type="ECO:0000256" key="4">
    <source>
        <dbReference type="ARBA" id="ARBA00022475"/>
    </source>
</evidence>
<evidence type="ECO:0000313" key="21">
    <source>
        <dbReference type="EMBL" id="RJO60074.1"/>
    </source>
</evidence>
<keyword evidence="14" id="KW-0961">Cell wall biogenesis/degradation</keyword>
<evidence type="ECO:0000256" key="7">
    <source>
        <dbReference type="ARBA" id="ARBA00022676"/>
    </source>
</evidence>
<comment type="catalytic activity">
    <reaction evidence="15">
        <text>Preferential cleavage: (Ac)2-L-Lys-D-Ala-|-D-Ala. Also transpeptidation of peptidyl-alanyl moieties that are N-acyl substituents of D-alanine.</text>
        <dbReference type="EC" id="3.4.16.4"/>
    </reaction>
</comment>
<protein>
    <submittedName>
        <fullName evidence="21">Penicillin-binding protein</fullName>
    </submittedName>
</protein>
<dbReference type="Pfam" id="PF17957">
    <property type="entry name" value="Big_7"/>
    <property type="match status" value="1"/>
</dbReference>
<dbReference type="FunFam" id="1.10.3810.10:FF:000001">
    <property type="entry name" value="Penicillin-binding protein 1A"/>
    <property type="match status" value="1"/>
</dbReference>
<feature type="region of interest" description="Disordered" evidence="17">
    <location>
        <begin position="1"/>
        <end position="26"/>
    </location>
</feature>
<dbReference type="PANTHER" id="PTHR32282:SF11">
    <property type="entry name" value="PENICILLIN-BINDING PROTEIN 1B"/>
    <property type="match status" value="1"/>
</dbReference>
<keyword evidence="13" id="KW-0511">Multifunctional enzyme</keyword>
<evidence type="ECO:0000256" key="1">
    <source>
        <dbReference type="ARBA" id="ARBA00004236"/>
    </source>
</evidence>
<dbReference type="AlphaFoldDB" id="A0A419DAF3"/>
<evidence type="ECO:0000256" key="8">
    <source>
        <dbReference type="ARBA" id="ARBA00022679"/>
    </source>
</evidence>
<feature type="transmembrane region" description="Helical" evidence="18">
    <location>
        <begin position="56"/>
        <end position="75"/>
    </location>
</feature>
<dbReference type="GO" id="GO:0008658">
    <property type="term" value="F:penicillin binding"/>
    <property type="evidence" value="ECO:0007669"/>
    <property type="project" value="InterPro"/>
</dbReference>
<dbReference type="InterPro" id="IPR001460">
    <property type="entry name" value="PCN-bd_Tpept"/>
</dbReference>
<evidence type="ECO:0000256" key="12">
    <source>
        <dbReference type="ARBA" id="ARBA00023136"/>
    </source>
</evidence>
<evidence type="ECO:0000256" key="16">
    <source>
        <dbReference type="ARBA" id="ARBA00049902"/>
    </source>
</evidence>
<dbReference type="InterPro" id="IPR050396">
    <property type="entry name" value="Glycosyltr_51/Transpeptidase"/>
</dbReference>
<keyword evidence="18" id="KW-0812">Transmembrane</keyword>
<dbReference type="GO" id="GO:0030288">
    <property type="term" value="C:outer membrane-bounded periplasmic space"/>
    <property type="evidence" value="ECO:0007669"/>
    <property type="project" value="TreeGrafter"/>
</dbReference>
<dbReference type="InterPro" id="IPR001264">
    <property type="entry name" value="Glyco_trans_51"/>
</dbReference>
<evidence type="ECO:0000256" key="15">
    <source>
        <dbReference type="ARBA" id="ARBA00034000"/>
    </source>
</evidence>
<keyword evidence="6" id="KW-0645">Protease</keyword>
<evidence type="ECO:0000256" key="11">
    <source>
        <dbReference type="ARBA" id="ARBA00022984"/>
    </source>
</evidence>
<dbReference type="GO" id="GO:0071555">
    <property type="term" value="P:cell wall organization"/>
    <property type="evidence" value="ECO:0007669"/>
    <property type="project" value="UniProtKB-KW"/>
</dbReference>
<comment type="catalytic activity">
    <reaction evidence="16">
        <text>[GlcNAc-(1-&gt;4)-Mur2Ac(oyl-L-Ala-gamma-D-Glu-L-Lys-D-Ala-D-Ala)](n)-di-trans,octa-cis-undecaprenyl diphosphate + beta-D-GlcNAc-(1-&gt;4)-Mur2Ac(oyl-L-Ala-gamma-D-Glu-L-Lys-D-Ala-D-Ala)-di-trans,octa-cis-undecaprenyl diphosphate = [GlcNAc-(1-&gt;4)-Mur2Ac(oyl-L-Ala-gamma-D-Glu-L-Lys-D-Ala-D-Ala)](n+1)-di-trans,octa-cis-undecaprenyl diphosphate + di-trans,octa-cis-undecaprenyl diphosphate + H(+)</text>
        <dbReference type="Rhea" id="RHEA:23708"/>
        <dbReference type="Rhea" id="RHEA-COMP:9602"/>
        <dbReference type="Rhea" id="RHEA-COMP:9603"/>
        <dbReference type="ChEBI" id="CHEBI:15378"/>
        <dbReference type="ChEBI" id="CHEBI:58405"/>
        <dbReference type="ChEBI" id="CHEBI:60033"/>
        <dbReference type="ChEBI" id="CHEBI:78435"/>
        <dbReference type="EC" id="2.4.99.28"/>
    </reaction>
</comment>
<keyword evidence="11" id="KW-0573">Peptidoglycan synthesis</keyword>
<dbReference type="PANTHER" id="PTHR32282">
    <property type="entry name" value="BINDING PROTEIN TRANSPEPTIDASE, PUTATIVE-RELATED"/>
    <property type="match status" value="1"/>
</dbReference>
<dbReference type="Pfam" id="PF00912">
    <property type="entry name" value="Transgly"/>
    <property type="match status" value="1"/>
</dbReference>
<organism evidence="21 22">
    <name type="scientific">candidate division WS5 bacterium</name>
    <dbReference type="NCBI Taxonomy" id="2093353"/>
    <lineage>
        <taxon>Bacteria</taxon>
        <taxon>candidate division WS5</taxon>
    </lineage>
</organism>
<dbReference type="GO" id="GO:0006508">
    <property type="term" value="P:proteolysis"/>
    <property type="evidence" value="ECO:0007669"/>
    <property type="project" value="UniProtKB-KW"/>
</dbReference>
<dbReference type="Gene3D" id="1.10.3810.10">
    <property type="entry name" value="Biosynthetic peptidoglycan transglycosylase-like"/>
    <property type="match status" value="1"/>
</dbReference>
<dbReference type="GO" id="GO:0009002">
    <property type="term" value="F:serine-type D-Ala-D-Ala carboxypeptidase activity"/>
    <property type="evidence" value="ECO:0007669"/>
    <property type="project" value="UniProtKB-EC"/>
</dbReference>
<dbReference type="GO" id="GO:0008955">
    <property type="term" value="F:peptidoglycan glycosyltransferase activity"/>
    <property type="evidence" value="ECO:0007669"/>
    <property type="project" value="UniProtKB-EC"/>
</dbReference>
<dbReference type="Gene3D" id="2.60.40.10">
    <property type="entry name" value="Immunoglobulins"/>
    <property type="match status" value="1"/>
</dbReference>
<evidence type="ECO:0000256" key="18">
    <source>
        <dbReference type="SAM" id="Phobius"/>
    </source>
</evidence>
<dbReference type="InterPro" id="IPR036950">
    <property type="entry name" value="PBP_transglycosylase"/>
</dbReference>
<dbReference type="Gene3D" id="3.40.710.10">
    <property type="entry name" value="DD-peptidase/beta-lactamase superfamily"/>
    <property type="match status" value="1"/>
</dbReference>
<dbReference type="SUPFAM" id="SSF56601">
    <property type="entry name" value="beta-lactamase/transpeptidase-like"/>
    <property type="match status" value="1"/>
</dbReference>
<keyword evidence="7" id="KW-0328">Glycosyltransferase</keyword>
<evidence type="ECO:0000256" key="14">
    <source>
        <dbReference type="ARBA" id="ARBA00023316"/>
    </source>
</evidence>
<keyword evidence="18" id="KW-1133">Transmembrane helix</keyword>
<evidence type="ECO:0000256" key="10">
    <source>
        <dbReference type="ARBA" id="ARBA00022960"/>
    </source>
</evidence>
<evidence type="ECO:0000259" key="20">
    <source>
        <dbReference type="Pfam" id="PF00912"/>
    </source>
</evidence>
<evidence type="ECO:0000313" key="22">
    <source>
        <dbReference type="Proteomes" id="UP000285655"/>
    </source>
</evidence>
<dbReference type="InterPro" id="IPR023346">
    <property type="entry name" value="Lysozyme-like_dom_sf"/>
</dbReference>
<evidence type="ECO:0000256" key="3">
    <source>
        <dbReference type="ARBA" id="ARBA00007739"/>
    </source>
</evidence>
<dbReference type="GO" id="GO:0009252">
    <property type="term" value="P:peptidoglycan biosynthetic process"/>
    <property type="evidence" value="ECO:0007669"/>
    <property type="project" value="UniProtKB-KW"/>
</dbReference>
<dbReference type="Proteomes" id="UP000285655">
    <property type="component" value="Unassembled WGS sequence"/>
</dbReference>
<dbReference type="SUPFAM" id="SSF53955">
    <property type="entry name" value="Lysozyme-like"/>
    <property type="match status" value="1"/>
</dbReference>
<dbReference type="EMBL" id="QZJW01000055">
    <property type="protein sequence ID" value="RJO60074.1"/>
    <property type="molecule type" value="Genomic_DNA"/>
</dbReference>
<keyword evidence="10" id="KW-0133">Cell shape</keyword>
<evidence type="ECO:0000256" key="17">
    <source>
        <dbReference type="SAM" id="MobiDB-lite"/>
    </source>
</evidence>
<name>A0A419DAF3_9BACT</name>
<evidence type="ECO:0000256" key="6">
    <source>
        <dbReference type="ARBA" id="ARBA00022670"/>
    </source>
</evidence>
<keyword evidence="4" id="KW-1003">Cell membrane</keyword>
<comment type="similarity">
    <text evidence="2">In the C-terminal section; belongs to the transpeptidase family.</text>
</comment>
<evidence type="ECO:0000256" key="9">
    <source>
        <dbReference type="ARBA" id="ARBA00022801"/>
    </source>
</evidence>
<evidence type="ECO:0000256" key="5">
    <source>
        <dbReference type="ARBA" id="ARBA00022645"/>
    </source>
</evidence>
<accession>A0A419DAF3</accession>
<evidence type="ECO:0000256" key="13">
    <source>
        <dbReference type="ARBA" id="ARBA00023268"/>
    </source>
</evidence>
<feature type="domain" description="Penicillin-binding protein transpeptidase" evidence="19">
    <location>
        <begin position="367"/>
        <end position="643"/>
    </location>
</feature>
<dbReference type="GO" id="GO:0008360">
    <property type="term" value="P:regulation of cell shape"/>
    <property type="evidence" value="ECO:0007669"/>
    <property type="project" value="UniProtKB-KW"/>
</dbReference>
<dbReference type="InterPro" id="IPR013783">
    <property type="entry name" value="Ig-like_fold"/>
</dbReference>
<keyword evidence="9" id="KW-0378">Hydrolase</keyword>
<reference evidence="21 22" key="1">
    <citation type="journal article" date="2017" name="ISME J.">
        <title>Energy and carbon metabolisms in a deep terrestrial subsurface fluid microbial community.</title>
        <authorList>
            <person name="Momper L."/>
            <person name="Jungbluth S.P."/>
            <person name="Lee M.D."/>
            <person name="Amend J.P."/>
        </authorList>
    </citation>
    <scope>NUCLEOTIDE SEQUENCE [LARGE SCALE GENOMIC DNA]</scope>
    <source>
        <strain evidence="21">SURF_29</strain>
    </source>
</reference>
<evidence type="ECO:0000256" key="2">
    <source>
        <dbReference type="ARBA" id="ARBA00007090"/>
    </source>
</evidence>
<keyword evidence="5" id="KW-0121">Carboxypeptidase</keyword>
<dbReference type="InterPro" id="IPR012338">
    <property type="entry name" value="Beta-lactam/transpept-like"/>
</dbReference>
<comment type="similarity">
    <text evidence="3">In the N-terminal section; belongs to the glycosyltransferase 51 family.</text>
</comment>
<comment type="subcellular location">
    <subcellularLocation>
        <location evidence="1">Cell membrane</location>
    </subcellularLocation>
</comment>
<gene>
    <name evidence="21" type="ORF">C4544_06960</name>
</gene>
<dbReference type="GO" id="GO:0005886">
    <property type="term" value="C:plasma membrane"/>
    <property type="evidence" value="ECO:0007669"/>
    <property type="project" value="UniProtKB-SubCell"/>
</dbReference>
<evidence type="ECO:0000259" key="19">
    <source>
        <dbReference type="Pfam" id="PF00905"/>
    </source>
</evidence>
<dbReference type="NCBIfam" id="TIGR02074">
    <property type="entry name" value="PBP_1a_fam"/>
    <property type="match status" value="1"/>
</dbReference>
<comment type="caution">
    <text evidence="21">The sequence shown here is derived from an EMBL/GenBank/DDBJ whole genome shotgun (WGS) entry which is preliminary data.</text>
</comment>
<dbReference type="Pfam" id="PF00905">
    <property type="entry name" value="Transpeptidase"/>
    <property type="match status" value="1"/>
</dbReference>
<keyword evidence="8" id="KW-0808">Transferase</keyword>
<feature type="compositionally biased region" description="Basic residues" evidence="17">
    <location>
        <begin position="1"/>
        <end position="24"/>
    </location>
</feature>
<keyword evidence="12 18" id="KW-0472">Membrane</keyword>
<feature type="domain" description="Glycosyl transferase family 51" evidence="20">
    <location>
        <begin position="100"/>
        <end position="276"/>
    </location>
</feature>
<proteinExistence type="inferred from homology"/>
<sequence>MARRKYTKRRRSVSSLSRSRRGGSKKVNPFRKYGLVAGSKEFLRDLFTTKEGWKKIGIGAGIFLGLMILLAAWYAKDLPSPDKINSKLTEQSTQIFDRNGKILYEVHGNENRILVDYKEIPQSVKDATVAIEDKNFYKHHGFDVKRIFGSAIFNIRSKDKSQGGSTITQQYIKNALLSSEKSYSRKIKEFMLAIMIEQMYSKEDILKMYLNEIPYGSNAYGIQVAAKTYFEKDAKDLTLEESAVLAALPNAPTYYSPYGQHKDELMERKDMVLDLMADQKYITKEQAEEAKKKPLAFSGKVYGNITAPHFVMYVKEQLIEKYGENTVNTGGLKVYTTLDLDKQKMAEEAVAVNVDKNRQRYNASNASLVAMDPKTGQILAMVGSRDFFNEDIDGNVNVALASRQPGSSFKPYAYATMFKQDGWGAGSTLYDLKTNFGGGYSPNNYEGGFMGPMSVRKALQGSRNIPAVKALYIAGVKETIGTARDMGITTLGDSSNYGLSLVLGAGEVKLLEHTAAYGVFANGGVKQDTTPFMKIEDAEGKTLEEYKDKSGKRVLDPQVAYLITNILSDDPSRAYIFGRNGDLSLGNRPAAAKTGTTDSYKDAWTVGYTPSLVAGVWSGNNDGAPLTSAGGAIAAAPIWNDFMNKALAGTPVEQFSRPSGIKSVTLDAITGKKPTSSTRQTITDIFPSWYNIPAGGEGNEYKINPATGKLVNESCPPPEVKTITKSSLTAEIPTNDSAYSNWFGPIEAWAKANGYVTGNESIPTETDNCSDIVKPAPTISITSPGDSDNVESPLKINMNVEAAAGVDSVTVTVDGTSYQASKMSNGNGYTATVPLTEGEHTIYALVKDQKSKTAKSNVITVTVQPQL</sequence>